<keyword evidence="2" id="KW-0479">Metal-binding</keyword>
<keyword evidence="6 15" id="KW-0347">Helicase</keyword>
<dbReference type="InterPro" id="IPR006555">
    <property type="entry name" value="ATP-dep_Helicase_C"/>
</dbReference>
<dbReference type="InterPro" id="IPR011604">
    <property type="entry name" value="PDDEXK-like_dom_sf"/>
</dbReference>
<dbReference type="EMBL" id="CP136920">
    <property type="protein sequence ID" value="WOO39272.1"/>
    <property type="molecule type" value="Genomic_DNA"/>
</dbReference>
<dbReference type="PANTHER" id="PTHR11472">
    <property type="entry name" value="DNA REPAIR DEAD HELICASE RAD3/XP-D SUBFAMILY MEMBER"/>
    <property type="match status" value="1"/>
</dbReference>
<dbReference type="InterPro" id="IPR014013">
    <property type="entry name" value="Helic_SF1/SF2_ATP-bd_DinG/Rad3"/>
</dbReference>
<name>A0AAQ3QU44_9BACT</name>
<dbReference type="InterPro" id="IPR038726">
    <property type="entry name" value="PDDEXK_AddAB-type"/>
</dbReference>
<dbReference type="InterPro" id="IPR006554">
    <property type="entry name" value="Helicase-like_DEXD_c2"/>
</dbReference>
<gene>
    <name evidence="15" type="ORF">RZN69_11670</name>
</gene>
<evidence type="ECO:0000313" key="15">
    <source>
        <dbReference type="EMBL" id="WOO39272.1"/>
    </source>
</evidence>
<keyword evidence="7" id="KW-0067">ATP-binding</keyword>
<dbReference type="SUPFAM" id="SSF52540">
    <property type="entry name" value="P-loop containing nucleoside triphosphate hydrolases"/>
    <property type="match status" value="2"/>
</dbReference>
<dbReference type="Gene3D" id="1.10.275.30">
    <property type="match status" value="1"/>
</dbReference>
<dbReference type="SMART" id="SM00491">
    <property type="entry name" value="HELICc2"/>
    <property type="match status" value="1"/>
</dbReference>
<accession>A0AAQ3QU44</accession>
<dbReference type="RefSeq" id="WP_317831104.1">
    <property type="nucleotide sequence ID" value="NZ_CP136920.1"/>
</dbReference>
<keyword evidence="8" id="KW-0408">Iron</keyword>
<dbReference type="Proteomes" id="UP001304300">
    <property type="component" value="Chromosome"/>
</dbReference>
<dbReference type="InterPro" id="IPR010614">
    <property type="entry name" value="RAD3-like_helicase_DEAD"/>
</dbReference>
<protein>
    <submittedName>
        <fullName evidence="15">Helicase C-terminal domain-containing protein</fullName>
    </submittedName>
</protein>
<evidence type="ECO:0000313" key="16">
    <source>
        <dbReference type="Proteomes" id="UP001304300"/>
    </source>
</evidence>
<evidence type="ECO:0000256" key="3">
    <source>
        <dbReference type="ARBA" id="ARBA00022741"/>
    </source>
</evidence>
<evidence type="ECO:0000256" key="9">
    <source>
        <dbReference type="ARBA" id="ARBA00023014"/>
    </source>
</evidence>
<dbReference type="Gene3D" id="3.40.50.300">
    <property type="entry name" value="P-loop containing nucleotide triphosphate hydrolases"/>
    <property type="match status" value="2"/>
</dbReference>
<dbReference type="InterPro" id="IPR027417">
    <property type="entry name" value="P-loop_NTPase"/>
</dbReference>
<keyword evidence="9" id="KW-0411">Iron-sulfur</keyword>
<evidence type="ECO:0000256" key="6">
    <source>
        <dbReference type="ARBA" id="ARBA00022806"/>
    </source>
</evidence>
<feature type="domain" description="Helicase ATP-binding" evidence="14">
    <location>
        <begin position="172"/>
        <end position="462"/>
    </location>
</feature>
<keyword evidence="10" id="KW-0238">DNA-binding</keyword>
<evidence type="ECO:0000256" key="12">
    <source>
        <dbReference type="ARBA" id="ARBA00023235"/>
    </source>
</evidence>
<dbReference type="PROSITE" id="PS51193">
    <property type="entry name" value="HELICASE_ATP_BIND_2"/>
    <property type="match status" value="1"/>
</dbReference>
<evidence type="ECO:0000256" key="13">
    <source>
        <dbReference type="ARBA" id="ARBA00038058"/>
    </source>
</evidence>
<dbReference type="Pfam" id="PF06733">
    <property type="entry name" value="DEAD_2"/>
    <property type="match status" value="1"/>
</dbReference>
<keyword evidence="5" id="KW-0378">Hydrolase</keyword>
<evidence type="ECO:0000256" key="1">
    <source>
        <dbReference type="ARBA" id="ARBA00022485"/>
    </source>
</evidence>
<organism evidence="15 16">
    <name type="scientific">Rubellicoccus peritrichatus</name>
    <dbReference type="NCBI Taxonomy" id="3080537"/>
    <lineage>
        <taxon>Bacteria</taxon>
        <taxon>Pseudomonadati</taxon>
        <taxon>Verrucomicrobiota</taxon>
        <taxon>Opitutia</taxon>
        <taxon>Puniceicoccales</taxon>
        <taxon>Cerasicoccaceae</taxon>
        <taxon>Rubellicoccus</taxon>
    </lineage>
</organism>
<dbReference type="AlphaFoldDB" id="A0AAQ3QU44"/>
<evidence type="ECO:0000256" key="2">
    <source>
        <dbReference type="ARBA" id="ARBA00022723"/>
    </source>
</evidence>
<evidence type="ECO:0000256" key="5">
    <source>
        <dbReference type="ARBA" id="ARBA00022801"/>
    </source>
</evidence>
<evidence type="ECO:0000256" key="7">
    <source>
        <dbReference type="ARBA" id="ARBA00022840"/>
    </source>
</evidence>
<dbReference type="InterPro" id="IPR045028">
    <property type="entry name" value="DinG/Rad3-like"/>
</dbReference>
<dbReference type="GO" id="GO:0051539">
    <property type="term" value="F:4 iron, 4 sulfur cluster binding"/>
    <property type="evidence" value="ECO:0007669"/>
    <property type="project" value="UniProtKB-KW"/>
</dbReference>
<sequence length="778" mass="88084">MKLSADERRAVLSAKDFACFDETPLRPAGSYAQPWRAAVGSAWHAKLREQLEAEDSTARFEVSVAASIPHRGWVLELNGRIDQLVQQADKVILREVKTVTRSLPVDEADLLADYPEHFLQLACYLVLAQADPKFEPKGRLEGELVFVDYRAGVIQSVKLPTSFDRFFEEQADRLVGYLEEKRRHLTRIRQITVGSAFESLRPEQDLALKDLKASVGSITAFQAPTGFGKTGVAQQAALEQLVEGQYDRVIFLSGKSTGQIQAIRQLEAFASQSKTALRFFQLRSKREHAERCLIANCDARLSCRESLEKGWRTANLTPQKYFDEGTIKMDSVITMSGETGICPFELSKSFLPYVEVWVCDYNYVFSPRHGGLFENLQDYDAERTCLIVDEAHNLPQRVADNYSFALSSYDAESVINELRYRGASGKLLAPWERWSEFLSGLKAADEHPSLIEYEAIDLLEALTEAINHAQIDWDEIQPTVADRIFDVGWHLRTLSDERMKRLAWSRSNAELRVECLDASHLIGEKLNSYASAFLMSATLEPLSLFWESIGGQTDRSRFIPAASPWREEAYSVAIDARVDTRFRRRADYYTTTADTVARLTLDSATPVAVFFPSYQYAETIRAYLNSEQPLTQVAMQPRAVDLGGQMRFIEEALLTSHALFFVLGSSFSESVDYLGGKIERAMVVGPALPEVNAIQRARIANTQTTSRDEAFRRVYILPAMHKINQALGRLVRAPGQQAKVLLHCRRFREEQYQELLDSDFVPEQTIRADDELENWLNE</sequence>
<keyword evidence="12" id="KW-0413">Isomerase</keyword>
<evidence type="ECO:0000256" key="4">
    <source>
        <dbReference type="ARBA" id="ARBA00022763"/>
    </source>
</evidence>
<keyword evidence="11" id="KW-0234">DNA repair</keyword>
<proteinExistence type="inferred from homology"/>
<dbReference type="PANTHER" id="PTHR11472:SF34">
    <property type="entry name" value="REGULATOR OF TELOMERE ELONGATION HELICASE 1"/>
    <property type="match status" value="1"/>
</dbReference>
<dbReference type="SMART" id="SM00488">
    <property type="entry name" value="DEXDc2"/>
    <property type="match status" value="1"/>
</dbReference>
<evidence type="ECO:0000259" key="14">
    <source>
        <dbReference type="PROSITE" id="PS51193"/>
    </source>
</evidence>
<reference evidence="15 16" key="1">
    <citation type="submission" date="2023-10" db="EMBL/GenBank/DDBJ databases">
        <title>Rubellicoccus peritrichatus gen. nov., sp. nov., isolated from an algae of coral reef tank.</title>
        <authorList>
            <person name="Luo J."/>
        </authorList>
    </citation>
    <scope>NUCLEOTIDE SEQUENCE [LARGE SCALE GENOMIC DNA]</scope>
    <source>
        <strain evidence="15 16">CR14</strain>
    </source>
</reference>
<dbReference type="GO" id="GO:0016818">
    <property type="term" value="F:hydrolase activity, acting on acid anhydrides, in phosphorus-containing anhydrides"/>
    <property type="evidence" value="ECO:0007669"/>
    <property type="project" value="InterPro"/>
</dbReference>
<comment type="similarity">
    <text evidence="13">Belongs to the helicase family. DinG subfamily.</text>
</comment>
<dbReference type="GO" id="GO:0005524">
    <property type="term" value="F:ATP binding"/>
    <property type="evidence" value="ECO:0007669"/>
    <property type="project" value="UniProtKB-KW"/>
</dbReference>
<dbReference type="GO" id="GO:0046872">
    <property type="term" value="F:metal ion binding"/>
    <property type="evidence" value="ECO:0007669"/>
    <property type="project" value="UniProtKB-KW"/>
</dbReference>
<keyword evidence="3" id="KW-0547">Nucleotide-binding</keyword>
<keyword evidence="1" id="KW-0004">4Fe-4S</keyword>
<dbReference type="GO" id="GO:0003677">
    <property type="term" value="F:DNA binding"/>
    <property type="evidence" value="ECO:0007669"/>
    <property type="project" value="UniProtKB-KW"/>
</dbReference>
<keyword evidence="4" id="KW-0227">DNA damage</keyword>
<dbReference type="GO" id="GO:0006281">
    <property type="term" value="P:DNA repair"/>
    <property type="evidence" value="ECO:0007669"/>
    <property type="project" value="UniProtKB-KW"/>
</dbReference>
<dbReference type="Pfam" id="PF12705">
    <property type="entry name" value="PDDEXK_1"/>
    <property type="match status" value="1"/>
</dbReference>
<keyword evidence="16" id="KW-1185">Reference proteome</keyword>
<evidence type="ECO:0000256" key="10">
    <source>
        <dbReference type="ARBA" id="ARBA00023125"/>
    </source>
</evidence>
<dbReference type="Gene3D" id="3.90.320.10">
    <property type="match status" value="1"/>
</dbReference>
<dbReference type="GO" id="GO:0003678">
    <property type="term" value="F:DNA helicase activity"/>
    <property type="evidence" value="ECO:0007669"/>
    <property type="project" value="InterPro"/>
</dbReference>
<dbReference type="Pfam" id="PF13307">
    <property type="entry name" value="Helicase_C_2"/>
    <property type="match status" value="1"/>
</dbReference>
<evidence type="ECO:0000256" key="8">
    <source>
        <dbReference type="ARBA" id="ARBA00023004"/>
    </source>
</evidence>
<dbReference type="KEGG" id="puo:RZN69_11670"/>
<evidence type="ECO:0000256" key="11">
    <source>
        <dbReference type="ARBA" id="ARBA00023204"/>
    </source>
</evidence>